<organism evidence="2 3">
    <name type="scientific">Archangium violaceum Cb vi76</name>
    <dbReference type="NCBI Taxonomy" id="1406225"/>
    <lineage>
        <taxon>Bacteria</taxon>
        <taxon>Pseudomonadati</taxon>
        <taxon>Myxococcota</taxon>
        <taxon>Myxococcia</taxon>
        <taxon>Myxococcales</taxon>
        <taxon>Cystobacterineae</taxon>
        <taxon>Archangiaceae</taxon>
        <taxon>Archangium</taxon>
    </lineage>
</organism>
<proteinExistence type="predicted"/>
<feature type="chain" id="PRO_5001781507" evidence="1">
    <location>
        <begin position="24"/>
        <end position="78"/>
    </location>
</feature>
<evidence type="ECO:0000313" key="3">
    <source>
        <dbReference type="Proteomes" id="UP000028547"/>
    </source>
</evidence>
<dbReference type="AlphaFoldDB" id="A0A084SLF5"/>
<keyword evidence="1" id="KW-0732">Signal</keyword>
<dbReference type="Proteomes" id="UP000028547">
    <property type="component" value="Unassembled WGS sequence"/>
</dbReference>
<protein>
    <submittedName>
        <fullName evidence="2">Uncharacterized protein</fullName>
    </submittedName>
</protein>
<feature type="signal peptide" evidence="1">
    <location>
        <begin position="1"/>
        <end position="23"/>
    </location>
</feature>
<evidence type="ECO:0000256" key="1">
    <source>
        <dbReference type="SAM" id="SignalP"/>
    </source>
</evidence>
<dbReference type="RefSeq" id="WP_043405720.1">
    <property type="nucleotide sequence ID" value="NZ_JPMI01000253.1"/>
</dbReference>
<dbReference type="EMBL" id="JPMI01000253">
    <property type="protein sequence ID" value="KFA89290.1"/>
    <property type="molecule type" value="Genomic_DNA"/>
</dbReference>
<reference evidence="2 3" key="1">
    <citation type="submission" date="2014-07" db="EMBL/GenBank/DDBJ databases">
        <title>Draft Genome Sequence of Gephyronic Acid Producer, Cystobacter violaceus Strain Cb vi76.</title>
        <authorList>
            <person name="Stevens D.C."/>
            <person name="Young J."/>
            <person name="Carmichael R."/>
            <person name="Tan J."/>
            <person name="Taylor R.E."/>
        </authorList>
    </citation>
    <scope>NUCLEOTIDE SEQUENCE [LARGE SCALE GENOMIC DNA]</scope>
    <source>
        <strain evidence="2 3">Cb vi76</strain>
    </source>
</reference>
<sequence length="78" mass="8536">MRRTALAVAVAFVLGGFSQRAFAEKQPKMEEALVHLRYALAALKSASHDKGGHRAKAVELTEKALDEVNKGIAFDNKR</sequence>
<name>A0A084SLF5_9BACT</name>
<evidence type="ECO:0000313" key="2">
    <source>
        <dbReference type="EMBL" id="KFA89290.1"/>
    </source>
</evidence>
<comment type="caution">
    <text evidence="2">The sequence shown here is derived from an EMBL/GenBank/DDBJ whole genome shotgun (WGS) entry which is preliminary data.</text>
</comment>
<gene>
    <name evidence="2" type="ORF">Q664_35700</name>
</gene>
<accession>A0A084SLF5</accession>